<dbReference type="CDD" id="cd13999">
    <property type="entry name" value="STKc_MAP3K-like"/>
    <property type="match status" value="1"/>
</dbReference>
<evidence type="ECO:0000313" key="6">
    <source>
        <dbReference type="Proteomes" id="UP001470230"/>
    </source>
</evidence>
<dbReference type="PROSITE" id="PS00108">
    <property type="entry name" value="PROTEIN_KINASE_ST"/>
    <property type="match status" value="1"/>
</dbReference>
<feature type="domain" description="Protein kinase" evidence="4">
    <location>
        <begin position="32"/>
        <end position="291"/>
    </location>
</feature>
<keyword evidence="2" id="KW-0067">ATP-binding</keyword>
<dbReference type="EMBL" id="JAPFFF010000006">
    <property type="protein sequence ID" value="KAK8888082.1"/>
    <property type="molecule type" value="Genomic_DNA"/>
</dbReference>
<evidence type="ECO:0000256" key="1">
    <source>
        <dbReference type="ARBA" id="ARBA00022741"/>
    </source>
</evidence>
<sequence>MLRDFDPLDSIMKQLEDLESDFPDLVVKENQFTMGEVIGKGGFGEVYKAFDNVRKIECAYKRIFTERLEGNRMRRYIAEIKTMAMCDNMFLVPIVGFTAEAPYCIVTEFMPHGSLDKYIRKRHSNDVCPFSGSQLTSIAIGIAHGMMHLHKQGIIHRDLKAANIVLDKRYFPRICDFGIARFGDEGGMTQKIGTPNYMAPELIISNSYDNKVDVYAYAMILYEMAEGIRAFKGLKLNEIFNCVVKNQERPDFTDCTPQSLKNLISRCWDQDPKERPSFEEVFNIFKEHKAAFPNSKPRDINKFIKAIEDDEKKRGPIRDRREKELKERQLARENGQKVKPLKRPERLHLSSDNGYDYDKDDAIVVNNSELSPIGRPKEKVVYDMSNLKNINSPDFDRNLNYFANTIQPKDIGTFVQKLSPHLIEKKPVSSVRLIIQTILSLMSRDQIFVQEIMKTNFFQLLPVQKDVFIDDCYECYKVLFTQYQKYLNDIHIPYIADLIKKRPKNMLCLFSSYVTSDIDRNWSIIGLLFQLNNLVIDTRDGIYLLSIFYYLMDMYPSFAQEKRLSVLSIFSNFLKSKDPGNVIVAINGLIHFNGEINTEDIPYITRYLHDGLLWQHALRYLSSDDFTTHSIKVNEELIRALIYRSNESKLAVLVLLRLASTKSGSDALLRYPQWMILSKDHPTKAFQIFGVLFKNKENRDKIIIAEQFPHFLKNLILNGDDFYVAAIPSILKRSFNTINTNFAKRVVKLMTKSGFLRAYVDRVVRQNVPQSYTHLLITTDILARIDFSEEYLRIAQALMSVMSNPTLFGQCLNVFYLLAFYKECAKLFFNSGILEYVEPYKKFPEYKLAVTRFLEKVRSS</sequence>
<dbReference type="InterPro" id="IPR051681">
    <property type="entry name" value="Ser/Thr_Kinases-Pseudokinases"/>
</dbReference>
<dbReference type="PANTHER" id="PTHR44329:SF298">
    <property type="entry name" value="MIXED LINEAGE KINASE DOMAIN-LIKE PROTEIN"/>
    <property type="match status" value="1"/>
</dbReference>
<reference evidence="5 6" key="1">
    <citation type="submission" date="2024-04" db="EMBL/GenBank/DDBJ databases">
        <title>Tritrichomonas musculus Genome.</title>
        <authorList>
            <person name="Alves-Ferreira E."/>
            <person name="Grigg M."/>
            <person name="Lorenzi H."/>
            <person name="Galac M."/>
        </authorList>
    </citation>
    <scope>NUCLEOTIDE SEQUENCE [LARGE SCALE GENOMIC DNA]</scope>
    <source>
        <strain evidence="5 6">EAF2021</strain>
    </source>
</reference>
<accession>A0ABR2KAD0</accession>
<dbReference type="PANTHER" id="PTHR44329">
    <property type="entry name" value="SERINE/THREONINE-PROTEIN KINASE TNNI3K-RELATED"/>
    <property type="match status" value="1"/>
</dbReference>
<evidence type="ECO:0000313" key="5">
    <source>
        <dbReference type="EMBL" id="KAK8888082.1"/>
    </source>
</evidence>
<comment type="caution">
    <text evidence="5">The sequence shown here is derived from an EMBL/GenBank/DDBJ whole genome shotgun (WGS) entry which is preliminary data.</text>
</comment>
<evidence type="ECO:0000256" key="2">
    <source>
        <dbReference type="ARBA" id="ARBA00022840"/>
    </source>
</evidence>
<keyword evidence="6" id="KW-1185">Reference proteome</keyword>
<dbReference type="InterPro" id="IPR011009">
    <property type="entry name" value="Kinase-like_dom_sf"/>
</dbReference>
<dbReference type="Pfam" id="PF00069">
    <property type="entry name" value="Pkinase"/>
    <property type="match status" value="1"/>
</dbReference>
<dbReference type="Proteomes" id="UP001470230">
    <property type="component" value="Unassembled WGS sequence"/>
</dbReference>
<dbReference type="InterPro" id="IPR001245">
    <property type="entry name" value="Ser-Thr/Tyr_kinase_cat_dom"/>
</dbReference>
<dbReference type="PROSITE" id="PS50011">
    <property type="entry name" value="PROTEIN_KINASE_DOM"/>
    <property type="match status" value="1"/>
</dbReference>
<evidence type="ECO:0000259" key="4">
    <source>
        <dbReference type="PROSITE" id="PS50011"/>
    </source>
</evidence>
<proteinExistence type="predicted"/>
<organism evidence="5 6">
    <name type="scientific">Tritrichomonas musculus</name>
    <dbReference type="NCBI Taxonomy" id="1915356"/>
    <lineage>
        <taxon>Eukaryota</taxon>
        <taxon>Metamonada</taxon>
        <taxon>Parabasalia</taxon>
        <taxon>Tritrichomonadida</taxon>
        <taxon>Tritrichomonadidae</taxon>
        <taxon>Tritrichomonas</taxon>
    </lineage>
</organism>
<keyword evidence="1" id="KW-0547">Nucleotide-binding</keyword>
<dbReference type="SMART" id="SM00220">
    <property type="entry name" value="S_TKc"/>
    <property type="match status" value="1"/>
</dbReference>
<protein>
    <recommendedName>
        <fullName evidence="4">Protein kinase domain-containing protein</fullName>
    </recommendedName>
</protein>
<evidence type="ECO:0000256" key="3">
    <source>
        <dbReference type="SAM" id="MobiDB-lite"/>
    </source>
</evidence>
<dbReference type="PRINTS" id="PR00109">
    <property type="entry name" value="TYRKINASE"/>
</dbReference>
<dbReference type="Gene3D" id="1.10.510.10">
    <property type="entry name" value="Transferase(Phosphotransferase) domain 1"/>
    <property type="match status" value="1"/>
</dbReference>
<dbReference type="InterPro" id="IPR008271">
    <property type="entry name" value="Ser/Thr_kinase_AS"/>
</dbReference>
<gene>
    <name evidence="5" type="ORF">M9Y10_039142</name>
</gene>
<name>A0ABR2KAD0_9EUKA</name>
<feature type="region of interest" description="Disordered" evidence="3">
    <location>
        <begin position="314"/>
        <end position="339"/>
    </location>
</feature>
<dbReference type="InterPro" id="IPR000719">
    <property type="entry name" value="Prot_kinase_dom"/>
</dbReference>
<dbReference type="SUPFAM" id="SSF56112">
    <property type="entry name" value="Protein kinase-like (PK-like)"/>
    <property type="match status" value="1"/>
</dbReference>